<reference evidence="1 2" key="1">
    <citation type="submission" date="2023-07" db="EMBL/GenBank/DDBJ databases">
        <title>Sorghum-associated microbial communities from plants grown in Nebraska, USA.</title>
        <authorList>
            <person name="Schachtman D."/>
        </authorList>
    </citation>
    <scope>NUCLEOTIDE SEQUENCE [LARGE SCALE GENOMIC DNA]</scope>
    <source>
        <strain evidence="1 2">DS1316</strain>
    </source>
</reference>
<comment type="caution">
    <text evidence="1">The sequence shown here is derived from an EMBL/GenBank/DDBJ whole genome shotgun (WGS) entry which is preliminary data.</text>
</comment>
<dbReference type="Proteomes" id="UP001264340">
    <property type="component" value="Unassembled WGS sequence"/>
</dbReference>
<evidence type="ECO:0000313" key="1">
    <source>
        <dbReference type="EMBL" id="MDR6408670.1"/>
    </source>
</evidence>
<sequence>MEKSRLRAVTVMNIEVDDRDALQLVYFASVSRGDRSLIEDTKTHCPRRLGMMTAWTRRAERVARLPVHYRIDAGTRRANAAHDGFPGTWRHHRVAGIERHITSLRGNLLDLVDERRVVDQLHLLECAQRRLAPFQRREFRRPQCAQHGLQTFRRLRMTGTWAMIQTRCMGKNKGSRHLD</sequence>
<keyword evidence="2" id="KW-1185">Reference proteome</keyword>
<protein>
    <submittedName>
        <fullName evidence="1">Uncharacterized protein</fullName>
    </submittedName>
</protein>
<evidence type="ECO:0000313" key="2">
    <source>
        <dbReference type="Proteomes" id="UP001264340"/>
    </source>
</evidence>
<accession>A0ABU1LPK6</accession>
<proteinExistence type="predicted"/>
<gene>
    <name evidence="1" type="ORF">J2804_002063</name>
</gene>
<organism evidence="1 2">
    <name type="scientific">Paraburkholderia terricola</name>
    <dbReference type="NCBI Taxonomy" id="169427"/>
    <lineage>
        <taxon>Bacteria</taxon>
        <taxon>Pseudomonadati</taxon>
        <taxon>Pseudomonadota</taxon>
        <taxon>Betaproteobacteria</taxon>
        <taxon>Burkholderiales</taxon>
        <taxon>Burkholderiaceae</taxon>
        <taxon>Paraburkholderia</taxon>
    </lineage>
</organism>
<dbReference type="EMBL" id="JAVDRP010000003">
    <property type="protein sequence ID" value="MDR6408670.1"/>
    <property type="molecule type" value="Genomic_DNA"/>
</dbReference>
<name>A0ABU1LPK6_9BURK</name>